<organism evidence="3 4">
    <name type="scientific">Agrococcus carbonis</name>
    <dbReference type="NCBI Taxonomy" id="684552"/>
    <lineage>
        <taxon>Bacteria</taxon>
        <taxon>Bacillati</taxon>
        <taxon>Actinomycetota</taxon>
        <taxon>Actinomycetes</taxon>
        <taxon>Micrococcales</taxon>
        <taxon>Microbacteriaceae</taxon>
        <taxon>Agrococcus</taxon>
    </lineage>
</organism>
<keyword evidence="4" id="KW-1185">Reference proteome</keyword>
<accession>A0A1H1QKN2</accession>
<evidence type="ECO:0000313" key="4">
    <source>
        <dbReference type="Proteomes" id="UP000199649"/>
    </source>
</evidence>
<feature type="transmembrane region" description="Helical" evidence="2">
    <location>
        <begin position="210"/>
        <end position="232"/>
    </location>
</feature>
<protein>
    <recommendedName>
        <fullName evidence="5">Alpha/beta hydrolase family protein</fullName>
    </recommendedName>
</protein>
<feature type="transmembrane region" description="Helical" evidence="2">
    <location>
        <begin position="244"/>
        <end position="266"/>
    </location>
</feature>
<sequence length="566" mass="58465">MTLEPLTGHWPAVEGHGDGYLRTAEAIERAIEHLAAIRDEDATVARSIERVRESAAEVAAQLDGATSRYATTGRALVEYADDLRLAQARADDAIDDWREAAARAADARAEQGRLASLDTGDDASAAARTASALAEQQRALAAHAAAMAAAEEAWRAARDHKEEAAELAAARIRDEIAGADVNDSLWDDVRGAITDAMEAVEDALLTALRWLGAVVLVAAAALVAAALAIALIATGLIGMLLGGLLLLTLATWVAGGGAEAFVATLVRTGSLDAALVAGTIGWLRGTLPWAAAWLVDGDRGAPVLQWSGALEPRLGAAGTAGDHLARLQADNRAVDAHAGGPGSDPARSSMVAVTAVTAPGGETVWRVSVPSTQQWLPGTESINDLHADAAVKLGDTRTQLERAVVLAMEEAGVPEGASVLLSGWSLGGIVAAELAADAEFASTYDVDGVIVAGSSIDDIRVPTHVPMLSFEHSGGTGSIADPVPLTEDPSRADRSGDPNRTVVRVAPPAIAGVVPHHALGYQQTMQEQGDLPGSSASTWMALHDLDRFFVGVERPHASVFSRGGDG</sequence>
<reference evidence="4" key="1">
    <citation type="submission" date="2016-10" db="EMBL/GenBank/DDBJ databases">
        <authorList>
            <person name="Varghese N."/>
            <person name="Submissions S."/>
        </authorList>
    </citation>
    <scope>NUCLEOTIDE SEQUENCE [LARGE SCALE GENOMIC DNA]</scope>
    <source>
        <strain evidence="4">DSM 22965</strain>
    </source>
</reference>
<dbReference type="EMBL" id="LT629734">
    <property type="protein sequence ID" value="SDS24020.1"/>
    <property type="molecule type" value="Genomic_DNA"/>
</dbReference>
<dbReference type="STRING" id="684552.SAMN04489719_1864"/>
<dbReference type="AlphaFoldDB" id="A0A1H1QKN2"/>
<evidence type="ECO:0000313" key="3">
    <source>
        <dbReference type="EMBL" id="SDS24020.1"/>
    </source>
</evidence>
<name>A0A1H1QKN2_9MICO</name>
<gene>
    <name evidence="3" type="ORF">SAMN04489719_1864</name>
</gene>
<keyword evidence="2" id="KW-0472">Membrane</keyword>
<keyword evidence="2" id="KW-1133">Transmembrane helix</keyword>
<evidence type="ECO:0000256" key="1">
    <source>
        <dbReference type="SAM" id="MobiDB-lite"/>
    </source>
</evidence>
<dbReference type="Proteomes" id="UP000199649">
    <property type="component" value="Chromosome I"/>
</dbReference>
<evidence type="ECO:0000256" key="2">
    <source>
        <dbReference type="SAM" id="Phobius"/>
    </source>
</evidence>
<dbReference type="OrthoDB" id="5095936at2"/>
<proteinExistence type="predicted"/>
<keyword evidence="2" id="KW-0812">Transmembrane</keyword>
<evidence type="ECO:0008006" key="5">
    <source>
        <dbReference type="Google" id="ProtNLM"/>
    </source>
</evidence>
<dbReference type="InterPro" id="IPR029058">
    <property type="entry name" value="AB_hydrolase_fold"/>
</dbReference>
<feature type="compositionally biased region" description="Basic and acidic residues" evidence="1">
    <location>
        <begin position="488"/>
        <end position="497"/>
    </location>
</feature>
<feature type="region of interest" description="Disordered" evidence="1">
    <location>
        <begin position="472"/>
        <end position="500"/>
    </location>
</feature>
<dbReference type="RefSeq" id="WP_092666751.1">
    <property type="nucleotide sequence ID" value="NZ_LT629734.1"/>
</dbReference>
<dbReference type="SUPFAM" id="SSF53474">
    <property type="entry name" value="alpha/beta-Hydrolases"/>
    <property type="match status" value="1"/>
</dbReference>